<feature type="compositionally biased region" description="Polar residues" evidence="1">
    <location>
        <begin position="59"/>
        <end position="70"/>
    </location>
</feature>
<gene>
    <name evidence="2" type="ORF">BaRGS_00001400</name>
</gene>
<proteinExistence type="predicted"/>
<comment type="caution">
    <text evidence="2">The sequence shown here is derived from an EMBL/GenBank/DDBJ whole genome shotgun (WGS) entry which is preliminary data.</text>
</comment>
<dbReference type="AlphaFoldDB" id="A0ABD0M7J2"/>
<evidence type="ECO:0000256" key="1">
    <source>
        <dbReference type="SAM" id="MobiDB-lite"/>
    </source>
</evidence>
<name>A0ABD0M7J2_9CAEN</name>
<reference evidence="2 3" key="1">
    <citation type="journal article" date="2023" name="Sci. Data">
        <title>Genome assembly of the Korean intertidal mud-creeper Batillaria attramentaria.</title>
        <authorList>
            <person name="Patra A.K."/>
            <person name="Ho P.T."/>
            <person name="Jun S."/>
            <person name="Lee S.J."/>
            <person name="Kim Y."/>
            <person name="Won Y.J."/>
        </authorList>
    </citation>
    <scope>NUCLEOTIDE SEQUENCE [LARGE SCALE GENOMIC DNA]</scope>
    <source>
        <strain evidence="2">Wonlab-2016</strain>
    </source>
</reference>
<accession>A0ABD0M7J2</accession>
<protein>
    <submittedName>
        <fullName evidence="2">Uncharacterized protein</fullName>
    </submittedName>
</protein>
<dbReference type="Proteomes" id="UP001519460">
    <property type="component" value="Unassembled WGS sequence"/>
</dbReference>
<dbReference type="EMBL" id="JACVVK020000004">
    <property type="protein sequence ID" value="KAK7507465.1"/>
    <property type="molecule type" value="Genomic_DNA"/>
</dbReference>
<keyword evidence="3" id="KW-1185">Reference proteome</keyword>
<feature type="region of interest" description="Disordered" evidence="1">
    <location>
        <begin position="45"/>
        <end position="77"/>
    </location>
</feature>
<organism evidence="2 3">
    <name type="scientific">Batillaria attramentaria</name>
    <dbReference type="NCBI Taxonomy" id="370345"/>
    <lineage>
        <taxon>Eukaryota</taxon>
        <taxon>Metazoa</taxon>
        <taxon>Spiralia</taxon>
        <taxon>Lophotrochozoa</taxon>
        <taxon>Mollusca</taxon>
        <taxon>Gastropoda</taxon>
        <taxon>Caenogastropoda</taxon>
        <taxon>Sorbeoconcha</taxon>
        <taxon>Cerithioidea</taxon>
        <taxon>Batillariidae</taxon>
        <taxon>Batillaria</taxon>
    </lineage>
</organism>
<evidence type="ECO:0000313" key="2">
    <source>
        <dbReference type="EMBL" id="KAK7507465.1"/>
    </source>
</evidence>
<sequence length="77" mass="8871">MRRERWRNGDVTRALTVAAPQWVNPPETMELFRLWRNPAAKRKYYQSQPSRPGLSSSSFGATSEGLLSSSKGRRLYK</sequence>
<evidence type="ECO:0000313" key="3">
    <source>
        <dbReference type="Proteomes" id="UP001519460"/>
    </source>
</evidence>
<feature type="compositionally biased region" description="Low complexity" evidence="1">
    <location>
        <begin position="46"/>
        <end position="58"/>
    </location>
</feature>